<dbReference type="InterPro" id="IPR006626">
    <property type="entry name" value="PbH1"/>
</dbReference>
<keyword evidence="2" id="KW-0732">Signal</keyword>
<feature type="domain" description="Alpha-1,3-glucanase catalytic" evidence="4">
    <location>
        <begin position="231"/>
        <end position="588"/>
    </location>
</feature>
<gene>
    <name evidence="5" type="ORF">Arub01_44990</name>
</gene>
<name>A0A9W6PY78_9ACTN</name>
<dbReference type="Gene3D" id="2.60.120.260">
    <property type="entry name" value="Galactose-binding domain-like"/>
    <property type="match status" value="1"/>
</dbReference>
<dbReference type="AlphaFoldDB" id="A0A9W6PY78"/>
<evidence type="ECO:0008006" key="7">
    <source>
        <dbReference type="Google" id="ProtNLM"/>
    </source>
</evidence>
<reference evidence="5" key="1">
    <citation type="submission" date="2023-02" db="EMBL/GenBank/DDBJ databases">
        <title>Actinomadura rubrobrunea NBRC 14622.</title>
        <authorList>
            <person name="Ichikawa N."/>
            <person name="Sato H."/>
            <person name="Tonouchi N."/>
        </authorList>
    </citation>
    <scope>NUCLEOTIDE SEQUENCE</scope>
    <source>
        <strain evidence="5">NBRC 14622</strain>
    </source>
</reference>
<proteinExistence type="predicted"/>
<dbReference type="InterPro" id="IPR012334">
    <property type="entry name" value="Pectin_lyas_fold"/>
</dbReference>
<evidence type="ECO:0000256" key="1">
    <source>
        <dbReference type="SAM" id="MobiDB-lite"/>
    </source>
</evidence>
<evidence type="ECO:0000259" key="4">
    <source>
        <dbReference type="Pfam" id="PF22816"/>
    </source>
</evidence>
<dbReference type="InterPro" id="IPR033801">
    <property type="entry name" value="CBM6-CBM35-CBM36-like_1"/>
</dbReference>
<dbReference type="InterPro" id="IPR011050">
    <property type="entry name" value="Pectin_lyase_fold/virulence"/>
</dbReference>
<evidence type="ECO:0000259" key="3">
    <source>
        <dbReference type="Pfam" id="PF22815"/>
    </source>
</evidence>
<evidence type="ECO:0000256" key="2">
    <source>
        <dbReference type="SAM" id="SignalP"/>
    </source>
</evidence>
<organism evidence="5 6">
    <name type="scientific">Actinomadura rubrobrunea</name>
    <dbReference type="NCBI Taxonomy" id="115335"/>
    <lineage>
        <taxon>Bacteria</taxon>
        <taxon>Bacillati</taxon>
        <taxon>Actinomycetota</taxon>
        <taxon>Actinomycetes</taxon>
        <taxon>Streptosporangiales</taxon>
        <taxon>Thermomonosporaceae</taxon>
        <taxon>Actinomadura</taxon>
    </lineage>
</organism>
<feature type="signal peptide" evidence="2">
    <location>
        <begin position="1"/>
        <end position="30"/>
    </location>
</feature>
<dbReference type="RefSeq" id="WP_146150333.1">
    <property type="nucleotide sequence ID" value="NZ_BSRZ01000013.1"/>
</dbReference>
<feature type="domain" description="CBM6/CBM35/CBM36-like 1" evidence="3">
    <location>
        <begin position="54"/>
        <end position="211"/>
    </location>
</feature>
<dbReference type="CDD" id="cd14490">
    <property type="entry name" value="CBM6-CBM35-CBM36_like_1"/>
    <property type="match status" value="1"/>
</dbReference>
<dbReference type="EMBL" id="BSRZ01000013">
    <property type="protein sequence ID" value="GLW66255.1"/>
    <property type="molecule type" value="Genomic_DNA"/>
</dbReference>
<dbReference type="Proteomes" id="UP001165124">
    <property type="component" value="Unassembled WGS sequence"/>
</dbReference>
<dbReference type="InterPro" id="IPR055149">
    <property type="entry name" value="Agl_cat_D2"/>
</dbReference>
<dbReference type="Pfam" id="PF22816">
    <property type="entry name" value="CatAgl_D2"/>
    <property type="match status" value="1"/>
</dbReference>
<dbReference type="SMART" id="SM00710">
    <property type="entry name" value="PbH1"/>
    <property type="match status" value="5"/>
</dbReference>
<evidence type="ECO:0000313" key="5">
    <source>
        <dbReference type="EMBL" id="GLW66255.1"/>
    </source>
</evidence>
<protein>
    <recommendedName>
        <fullName evidence="7">Glycosyl hydrolase</fullName>
    </recommendedName>
</protein>
<dbReference type="SUPFAM" id="SSF51126">
    <property type="entry name" value="Pectin lyase-like"/>
    <property type="match status" value="1"/>
</dbReference>
<evidence type="ECO:0000313" key="6">
    <source>
        <dbReference type="Proteomes" id="UP001165124"/>
    </source>
</evidence>
<keyword evidence="6" id="KW-1185">Reference proteome</keyword>
<dbReference type="Pfam" id="PF22815">
    <property type="entry name" value="CatAgl_D1"/>
    <property type="match status" value="1"/>
</dbReference>
<accession>A0A9W6PY78</accession>
<feature type="region of interest" description="Disordered" evidence="1">
    <location>
        <begin position="26"/>
        <end position="49"/>
    </location>
</feature>
<comment type="caution">
    <text evidence="5">The sequence shown here is derived from an EMBL/GenBank/DDBJ whole genome shotgun (WGS) entry which is preliminary data.</text>
</comment>
<feature type="chain" id="PRO_5040898943" description="Glycosyl hydrolase" evidence="2">
    <location>
        <begin position="31"/>
        <end position="607"/>
    </location>
</feature>
<dbReference type="Gene3D" id="2.160.20.10">
    <property type="entry name" value="Single-stranded right-handed beta-helix, Pectin lyase-like"/>
    <property type="match status" value="1"/>
</dbReference>
<sequence>MKRKLTPLLLSVTLAASGGLLGPVASPAAAAEKPGGRADDTSPRAAAAGRGATMPYEWYEAEDGVLAGGATVVGPNRTVGDLAGEASGRRAVRLTGTGASVEFTTTAPTNTLVVRYSIPDAPGGGGIDATLNVYVDGTFHKALDLTSRYTWVYGDEANPSDAPSAGPPRHIYDEANLMLGTTVPAGSKIKLQKDADNTTTYAIDFINTEQVAAKPNPDPAKYAVPAGFTHQDVQNALDRARQDPNLEGVYLPPGDYETTHKFNVYGKAVKVVGAGPWFTRFHTPRNQQNTDAGFHADASANGSTFSGFAFFGNYTVRIDGPGKVFDFSNVADMTIDDIWVEHTVCLFWGTNVDNSVIKNSRIRNMWADGLNLTNGSSGNTVSNIEARTTGDDGFALFPAVDRHNEQQTGNVYENLTSLLTWRAAGLAVYGGGGNTFRNLYIADTLVYPGITIATLRFGSIPALGFEADPKTTFENISLVRAGGHFWGRQTFPALWAYSGEYPFRGIRVNDVDIVDPTYSGIMFQTKYSDGRPLNPITDVVFTDVAISGARKSGDEFDAKSGFGIWVNEEPEPGQGPAVGSATFNGLSLSDNHEDIRNNTTTFTLNLN</sequence>